<dbReference type="Pfam" id="PF03091">
    <property type="entry name" value="CutA1"/>
    <property type="match status" value="1"/>
</dbReference>
<gene>
    <name evidence="2" type="primary">cutA</name>
    <name evidence="2" type="ORF">ACFO8L_24795</name>
</gene>
<protein>
    <submittedName>
        <fullName evidence="2">Divalent-cation tolerance protein CutA</fullName>
    </submittedName>
</protein>
<dbReference type="EMBL" id="JBHSFN010000016">
    <property type="protein sequence ID" value="MFC4589332.1"/>
    <property type="molecule type" value="Genomic_DNA"/>
</dbReference>
<comment type="similarity">
    <text evidence="1">Belongs to the CutA family.</text>
</comment>
<dbReference type="InterPro" id="IPR004323">
    <property type="entry name" value="Ion_tolerance_CutA"/>
</dbReference>
<reference evidence="3" key="1">
    <citation type="journal article" date="2019" name="Int. J. Syst. Evol. Microbiol.">
        <title>The Global Catalogue of Microorganisms (GCM) 10K type strain sequencing project: providing services to taxonomists for standard genome sequencing and annotation.</title>
        <authorList>
            <consortium name="The Broad Institute Genomics Platform"/>
            <consortium name="The Broad Institute Genome Sequencing Center for Infectious Disease"/>
            <person name="Wu L."/>
            <person name="Ma J."/>
        </authorList>
    </citation>
    <scope>NUCLEOTIDE SEQUENCE [LARGE SCALE GENOMIC DNA]</scope>
    <source>
        <strain evidence="3">CCUG 49560</strain>
    </source>
</reference>
<dbReference type="RefSeq" id="WP_316249647.1">
    <property type="nucleotide sequence ID" value="NZ_JANZYP010000086.1"/>
</dbReference>
<dbReference type="SUPFAM" id="SSF54913">
    <property type="entry name" value="GlnB-like"/>
    <property type="match status" value="1"/>
</dbReference>
<organism evidence="2 3">
    <name type="scientific">Sphaerisporangium corydalis</name>
    <dbReference type="NCBI Taxonomy" id="1441875"/>
    <lineage>
        <taxon>Bacteria</taxon>
        <taxon>Bacillati</taxon>
        <taxon>Actinomycetota</taxon>
        <taxon>Actinomycetes</taxon>
        <taxon>Streptosporangiales</taxon>
        <taxon>Streptosporangiaceae</taxon>
        <taxon>Sphaerisporangium</taxon>
    </lineage>
</organism>
<dbReference type="PANTHER" id="PTHR23419:SF8">
    <property type="entry name" value="FI09726P"/>
    <property type="match status" value="1"/>
</dbReference>
<comment type="caution">
    <text evidence="2">The sequence shown here is derived from an EMBL/GenBank/DDBJ whole genome shotgun (WGS) entry which is preliminary data.</text>
</comment>
<name>A0ABV9EIS9_9ACTN</name>
<accession>A0ABV9EIS9</accession>
<evidence type="ECO:0000313" key="2">
    <source>
        <dbReference type="EMBL" id="MFC4589332.1"/>
    </source>
</evidence>
<dbReference type="PANTHER" id="PTHR23419">
    <property type="entry name" value="DIVALENT CATION TOLERANCE CUTA-RELATED"/>
    <property type="match status" value="1"/>
</dbReference>
<dbReference type="Proteomes" id="UP001595891">
    <property type="component" value="Unassembled WGS sequence"/>
</dbReference>
<dbReference type="Gene3D" id="3.30.70.120">
    <property type="match status" value="1"/>
</dbReference>
<keyword evidence="3" id="KW-1185">Reference proteome</keyword>
<dbReference type="InterPro" id="IPR011322">
    <property type="entry name" value="N-reg_PII-like_a/b"/>
</dbReference>
<dbReference type="InterPro" id="IPR015867">
    <property type="entry name" value="N-reg_PII/ATP_PRibTrfase_C"/>
</dbReference>
<proteinExistence type="inferred from homology"/>
<sequence length="86" mass="9738">MERRLAACAQVVAPIASTYWWEGEVQRSDEWLLFMKTTSDRFDDLAAHVRGLHSYEVPEIVAVPLVAGTADYLEWIKRETNSGPGE</sequence>
<evidence type="ECO:0000313" key="3">
    <source>
        <dbReference type="Proteomes" id="UP001595891"/>
    </source>
</evidence>
<evidence type="ECO:0000256" key="1">
    <source>
        <dbReference type="ARBA" id="ARBA00010169"/>
    </source>
</evidence>